<dbReference type="AlphaFoldDB" id="A0A9W8B1L8"/>
<feature type="region of interest" description="Disordered" evidence="2">
    <location>
        <begin position="273"/>
        <end position="305"/>
    </location>
</feature>
<dbReference type="CDD" id="cd00084">
    <property type="entry name" value="HMG-box_SF"/>
    <property type="match status" value="1"/>
</dbReference>
<comment type="caution">
    <text evidence="4">The sequence shown here is derived from an EMBL/GenBank/DDBJ whole genome shotgun (WGS) entry which is preliminary data.</text>
</comment>
<dbReference type="InterPro" id="IPR009071">
    <property type="entry name" value="HMG_box_dom"/>
</dbReference>
<keyword evidence="1" id="KW-0238">DNA-binding</keyword>
<feature type="compositionally biased region" description="Low complexity" evidence="2">
    <location>
        <begin position="29"/>
        <end position="48"/>
    </location>
</feature>
<feature type="domain" description="HMG box" evidence="3">
    <location>
        <begin position="66"/>
        <end position="134"/>
    </location>
</feature>
<evidence type="ECO:0000313" key="5">
    <source>
        <dbReference type="Proteomes" id="UP001151582"/>
    </source>
</evidence>
<sequence length="455" mass="49684">MNGLTEVKDSYHLDPMAGASGMAMAMVNGALPPSSSSTASPASQVSFSMAEPPSPAKTEEKPKRIYKRFRNSFIYFVNDRRKRRTVDELAIGHREFISRMGEEWKKLNDDEKRPFVLLAEEDRKRYEDDVKKYGKIPANPPRESNTTQADNASAKGGGPARDAAFGSTMVGNMSAPFALYNGVGNLGHMPGFGMAHPYMKMMPMAGNMMMHSVPRQSMVAGHPPPTPPEIGHYPYRPDLAVASQPWPYHTPPTSDPGYPVSNASTALRFANGSGQMPYSDTARRPPVNNRGYPLVDSTDTSAHPFNHTMTTLPQACTNVDAMQRRPMVAGMAPLHHSQSQNVANHYGYGLPSHSLPPATSAAMSWYPETHYSPLPSPNRSTSSTATSASQDRVGHEDPSPVNSDHHPPMQQHSSTLGWNANGTSYNFTNPSANDVAPVDLENQIDMFIQNSITTL</sequence>
<evidence type="ECO:0000256" key="2">
    <source>
        <dbReference type="SAM" id="MobiDB-lite"/>
    </source>
</evidence>
<proteinExistence type="predicted"/>
<dbReference type="Gene3D" id="1.10.30.10">
    <property type="entry name" value="High mobility group box domain"/>
    <property type="match status" value="1"/>
</dbReference>
<organism evidence="4 5">
    <name type="scientific">Dimargaris verticillata</name>
    <dbReference type="NCBI Taxonomy" id="2761393"/>
    <lineage>
        <taxon>Eukaryota</taxon>
        <taxon>Fungi</taxon>
        <taxon>Fungi incertae sedis</taxon>
        <taxon>Zoopagomycota</taxon>
        <taxon>Kickxellomycotina</taxon>
        <taxon>Dimargaritomycetes</taxon>
        <taxon>Dimargaritales</taxon>
        <taxon>Dimargaritaceae</taxon>
        <taxon>Dimargaris</taxon>
    </lineage>
</organism>
<dbReference type="OrthoDB" id="1919336at2759"/>
<keyword evidence="5" id="KW-1185">Reference proteome</keyword>
<dbReference type="GO" id="GO:0005634">
    <property type="term" value="C:nucleus"/>
    <property type="evidence" value="ECO:0007669"/>
    <property type="project" value="UniProtKB-UniRule"/>
</dbReference>
<evidence type="ECO:0000313" key="4">
    <source>
        <dbReference type="EMBL" id="KAJ1979123.1"/>
    </source>
</evidence>
<feature type="compositionally biased region" description="Low complexity" evidence="2">
    <location>
        <begin position="380"/>
        <end position="389"/>
    </location>
</feature>
<feature type="region of interest" description="Disordered" evidence="2">
    <location>
        <begin position="132"/>
        <end position="160"/>
    </location>
</feature>
<evidence type="ECO:0000256" key="1">
    <source>
        <dbReference type="PROSITE-ProRule" id="PRU00267"/>
    </source>
</evidence>
<dbReference type="PROSITE" id="PS50118">
    <property type="entry name" value="HMG_BOX_2"/>
    <property type="match status" value="1"/>
</dbReference>
<reference evidence="4" key="1">
    <citation type="submission" date="2022-07" db="EMBL/GenBank/DDBJ databases">
        <title>Phylogenomic reconstructions and comparative analyses of Kickxellomycotina fungi.</title>
        <authorList>
            <person name="Reynolds N.K."/>
            <person name="Stajich J.E."/>
            <person name="Barry K."/>
            <person name="Grigoriev I.V."/>
            <person name="Crous P."/>
            <person name="Smith M.E."/>
        </authorList>
    </citation>
    <scope>NUCLEOTIDE SEQUENCE</scope>
    <source>
        <strain evidence="4">RSA 567</strain>
    </source>
</reference>
<feature type="DNA-binding region" description="HMG box" evidence="1">
    <location>
        <begin position="66"/>
        <end position="134"/>
    </location>
</feature>
<protein>
    <recommendedName>
        <fullName evidence="3">HMG box domain-containing protein</fullName>
    </recommendedName>
</protein>
<name>A0A9W8B1L8_9FUNG</name>
<feature type="region of interest" description="Disordered" evidence="2">
    <location>
        <begin position="29"/>
        <end position="63"/>
    </location>
</feature>
<feature type="compositionally biased region" description="Basic and acidic residues" evidence="2">
    <location>
        <begin position="392"/>
        <end position="407"/>
    </location>
</feature>
<evidence type="ECO:0000259" key="3">
    <source>
        <dbReference type="PROSITE" id="PS50118"/>
    </source>
</evidence>
<dbReference type="InterPro" id="IPR036910">
    <property type="entry name" value="HMG_box_dom_sf"/>
</dbReference>
<dbReference type="Pfam" id="PF00505">
    <property type="entry name" value="HMG_box"/>
    <property type="match status" value="1"/>
</dbReference>
<feature type="compositionally biased region" description="Polar residues" evidence="2">
    <location>
        <begin position="410"/>
        <end position="421"/>
    </location>
</feature>
<dbReference type="SMART" id="SM00398">
    <property type="entry name" value="HMG"/>
    <property type="match status" value="1"/>
</dbReference>
<dbReference type="EMBL" id="JANBQB010000236">
    <property type="protein sequence ID" value="KAJ1979123.1"/>
    <property type="molecule type" value="Genomic_DNA"/>
</dbReference>
<dbReference type="SUPFAM" id="SSF47095">
    <property type="entry name" value="HMG-box"/>
    <property type="match status" value="1"/>
</dbReference>
<keyword evidence="1" id="KW-0539">Nucleus</keyword>
<accession>A0A9W8B1L8</accession>
<feature type="region of interest" description="Disordered" evidence="2">
    <location>
        <begin position="373"/>
        <end position="421"/>
    </location>
</feature>
<feature type="compositionally biased region" description="Polar residues" evidence="2">
    <location>
        <begin position="142"/>
        <end position="151"/>
    </location>
</feature>
<gene>
    <name evidence="4" type="ORF">H4R34_002947</name>
</gene>
<dbReference type="GO" id="GO:0003677">
    <property type="term" value="F:DNA binding"/>
    <property type="evidence" value="ECO:0007669"/>
    <property type="project" value="UniProtKB-UniRule"/>
</dbReference>
<dbReference type="Proteomes" id="UP001151582">
    <property type="component" value="Unassembled WGS sequence"/>
</dbReference>